<gene>
    <name evidence="1" type="ORF">CPLU01_03929</name>
</gene>
<protein>
    <submittedName>
        <fullName evidence="1">WD repeat domain-containing protein</fullName>
    </submittedName>
</protein>
<accession>A0A8H6KQV4</accession>
<evidence type="ECO:0000313" key="2">
    <source>
        <dbReference type="Proteomes" id="UP000654918"/>
    </source>
</evidence>
<comment type="caution">
    <text evidence="1">The sequence shown here is derived from an EMBL/GenBank/DDBJ whole genome shotgun (WGS) entry which is preliminary data.</text>
</comment>
<sequence>MCGRHGATGGNAASDKGAVMEVSCASSRFICLRVVTCPKVVDMATEPLRARWS</sequence>
<proteinExistence type="predicted"/>
<name>A0A8H6KQV4_9PEZI</name>
<dbReference type="EMBL" id="WIGO01000035">
    <property type="protein sequence ID" value="KAF6836024.1"/>
    <property type="molecule type" value="Genomic_DNA"/>
</dbReference>
<keyword evidence="2" id="KW-1185">Reference proteome</keyword>
<dbReference type="AlphaFoldDB" id="A0A8H6KQV4"/>
<evidence type="ECO:0000313" key="1">
    <source>
        <dbReference type="EMBL" id="KAF6836024.1"/>
    </source>
</evidence>
<reference evidence="1" key="1">
    <citation type="journal article" date="2020" name="Phytopathology">
        <title>Genome Sequence Resources of Colletotrichum truncatum, C. plurivorum, C. musicola, and C. sojae: Four Species Pathogenic to Soybean (Glycine max).</title>
        <authorList>
            <person name="Rogerio F."/>
            <person name="Boufleur T.R."/>
            <person name="Ciampi-Guillardi M."/>
            <person name="Sukno S.A."/>
            <person name="Thon M.R."/>
            <person name="Massola Junior N.S."/>
            <person name="Baroncelli R."/>
        </authorList>
    </citation>
    <scope>NUCLEOTIDE SEQUENCE</scope>
    <source>
        <strain evidence="1">LFN00145</strain>
    </source>
</reference>
<dbReference type="Proteomes" id="UP000654918">
    <property type="component" value="Unassembled WGS sequence"/>
</dbReference>
<organism evidence="1 2">
    <name type="scientific">Colletotrichum plurivorum</name>
    <dbReference type="NCBI Taxonomy" id="2175906"/>
    <lineage>
        <taxon>Eukaryota</taxon>
        <taxon>Fungi</taxon>
        <taxon>Dikarya</taxon>
        <taxon>Ascomycota</taxon>
        <taxon>Pezizomycotina</taxon>
        <taxon>Sordariomycetes</taxon>
        <taxon>Hypocreomycetidae</taxon>
        <taxon>Glomerellales</taxon>
        <taxon>Glomerellaceae</taxon>
        <taxon>Colletotrichum</taxon>
        <taxon>Colletotrichum orchidearum species complex</taxon>
    </lineage>
</organism>